<keyword evidence="20" id="KW-1185">Reference proteome</keyword>
<dbReference type="PANTHER" id="PTHR27002">
    <property type="entry name" value="RECEPTOR-LIKE SERINE/THREONINE-PROTEIN KINASE SD1-8"/>
    <property type="match status" value="1"/>
</dbReference>
<dbReference type="InterPro" id="IPR000719">
    <property type="entry name" value="Prot_kinase_dom"/>
</dbReference>
<evidence type="ECO:0000256" key="10">
    <source>
        <dbReference type="ARBA" id="ARBA00023180"/>
    </source>
</evidence>
<evidence type="ECO:0000256" key="7">
    <source>
        <dbReference type="ARBA" id="ARBA00022777"/>
    </source>
</evidence>
<feature type="binding site" evidence="14">
    <location>
        <position position="535"/>
    </location>
    <ligand>
        <name>ATP</name>
        <dbReference type="ChEBI" id="CHEBI:30616"/>
    </ligand>
</feature>
<keyword evidence="7 13" id="KW-0418">Kinase</keyword>
<dbReference type="PIRSF" id="PIRSF000641">
    <property type="entry name" value="SRK"/>
    <property type="match status" value="1"/>
</dbReference>
<evidence type="ECO:0000256" key="4">
    <source>
        <dbReference type="ARBA" id="ARBA00022679"/>
    </source>
</evidence>
<feature type="transmembrane region" description="Helical" evidence="15">
    <location>
        <begin position="442"/>
        <end position="461"/>
    </location>
</feature>
<keyword evidence="6 13" id="KW-0547">Nucleotide-binding</keyword>
<keyword evidence="9" id="KW-1015">Disulfide bond</keyword>
<evidence type="ECO:0000256" key="2">
    <source>
        <dbReference type="ARBA" id="ARBA00022475"/>
    </source>
</evidence>
<dbReference type="SUPFAM" id="SSF51110">
    <property type="entry name" value="alpha-D-mannose-specific plant lectins"/>
    <property type="match status" value="1"/>
</dbReference>
<sequence length="825" mass="92971">MSSLNKRFLLAEATISVLLLVSLHIHKIRTAEIDVISYSRFLTEADTLVSPAGIFELGFFKPRSSENKYIGIWYKNISVKTVVWVANRDLPVTGASSGMLKIVSPGTLVVMNGPNDVVWSSNSTSSANAIVQLEDTGNLVVKERINDKILWQSFDYPTDTLLPVMQFGRNLLTGKEWKLSSWKSDQDPAPGEFTWSTDTSGYPQNLLKQGTSVKFRAGPWNGVWFSGGSGFNRNIIKPDMIINETEVVYRYFIVDSSVVSRITLNSFGQLERRVWDDDKKWQLTLQLPKDICDTYNICQAYGACTASTTQICVCLDERRFVPRNQKGWERANWSDGCVRRTPLDCKNGTDGFIRYSYLKLPDTQISWFNMSMTTKECEAKCLKNCSCTAYANTDVRQKGSGCLLWFSELKDIRVSFEGNGQDIFVRMASSELEKKGRENMKIILPVVFLGVLLIGLSSTWLRYKWRKRHHAQPTREGEFLHVGESKRDAMELPLFSFSTIAKATANFSQENKIGEGGFGQVYKGMLEEGLEIAVKRLSKTSSQGIDEFKNEVICISKLQHRNLVKLLGCSIQRDERLLIYEYMPNRSLDSSIFDKTRSMLLDWSMRFNIIKGIARGLLYLHQDSRLRIIHRDLKASNVLLDLDMNPKISDFGMARSFGGNQTQANTERVVGTYGYMSPEYALDGVFSIKSYVFSFGVLVLEIVSGKKNRGFIHPEHDNNLIGHAWRMHNEDRSMELIDTTLGQSVNSLEAIRSIIVGLLCVQQSPEDRPNMSSVVLMLGNEGALLKPKQPAFFTERNLLGADFSSSSTCPTSSTNGLTVTKVVAR</sequence>
<evidence type="ECO:0000256" key="14">
    <source>
        <dbReference type="PROSITE-ProRule" id="PRU10141"/>
    </source>
</evidence>
<evidence type="ECO:0000256" key="3">
    <source>
        <dbReference type="ARBA" id="ARBA00022527"/>
    </source>
</evidence>
<keyword evidence="15" id="KW-1133">Transmembrane helix</keyword>
<dbReference type="AlphaFoldDB" id="A0AAU9PJZ5"/>
<keyword evidence="5" id="KW-0732">Signal</keyword>
<dbReference type="Gene3D" id="1.10.510.10">
    <property type="entry name" value="Transferase(Phosphotransferase) domain 1"/>
    <property type="match status" value="1"/>
</dbReference>
<evidence type="ECO:0000256" key="13">
    <source>
        <dbReference type="PIRNR" id="PIRNR000641"/>
    </source>
</evidence>
<dbReference type="PROSITE" id="PS50011">
    <property type="entry name" value="PROTEIN_KINASE_DOM"/>
    <property type="match status" value="1"/>
</dbReference>
<dbReference type="InterPro" id="IPR000858">
    <property type="entry name" value="S_locus_glycoprot_dom"/>
</dbReference>
<dbReference type="InterPro" id="IPR008271">
    <property type="entry name" value="Ser/Thr_kinase_AS"/>
</dbReference>
<evidence type="ECO:0000259" key="18">
    <source>
        <dbReference type="PROSITE" id="PS50948"/>
    </source>
</evidence>
<dbReference type="Gene3D" id="3.30.200.20">
    <property type="entry name" value="Phosphorylase Kinase, domain 1"/>
    <property type="match status" value="1"/>
</dbReference>
<name>A0AAU9PJZ5_9ASTR</name>
<dbReference type="SMART" id="SM00108">
    <property type="entry name" value="B_lectin"/>
    <property type="match status" value="1"/>
</dbReference>
<evidence type="ECO:0000256" key="1">
    <source>
        <dbReference type="ARBA" id="ARBA00004251"/>
    </source>
</evidence>
<comment type="catalytic activity">
    <reaction evidence="11 13">
        <text>L-threonyl-[protein] + ATP = O-phospho-L-threonyl-[protein] + ADP + H(+)</text>
        <dbReference type="Rhea" id="RHEA:46608"/>
        <dbReference type="Rhea" id="RHEA-COMP:11060"/>
        <dbReference type="Rhea" id="RHEA-COMP:11605"/>
        <dbReference type="ChEBI" id="CHEBI:15378"/>
        <dbReference type="ChEBI" id="CHEBI:30013"/>
        <dbReference type="ChEBI" id="CHEBI:30616"/>
        <dbReference type="ChEBI" id="CHEBI:61977"/>
        <dbReference type="ChEBI" id="CHEBI:456216"/>
        <dbReference type="EC" id="2.7.11.1"/>
    </reaction>
</comment>
<evidence type="ECO:0000256" key="11">
    <source>
        <dbReference type="ARBA" id="ARBA00047899"/>
    </source>
</evidence>
<dbReference type="PROSITE" id="PS50948">
    <property type="entry name" value="PAN"/>
    <property type="match status" value="1"/>
</dbReference>
<dbReference type="InterPro" id="IPR001480">
    <property type="entry name" value="Bulb-type_lectin_dom"/>
</dbReference>
<dbReference type="Pfam" id="PF01453">
    <property type="entry name" value="B_lectin"/>
    <property type="match status" value="1"/>
</dbReference>
<dbReference type="InterPro" id="IPR003609">
    <property type="entry name" value="Pan_app"/>
</dbReference>
<dbReference type="CDD" id="cd00028">
    <property type="entry name" value="B_lectin"/>
    <property type="match status" value="1"/>
</dbReference>
<comment type="subcellular location">
    <subcellularLocation>
        <location evidence="1">Cell membrane</location>
        <topology evidence="1">Single-pass type I membrane protein</topology>
    </subcellularLocation>
</comment>
<dbReference type="Pfam" id="PF08276">
    <property type="entry name" value="PAN_2"/>
    <property type="match status" value="1"/>
</dbReference>
<dbReference type="PROSITE" id="PS50927">
    <property type="entry name" value="BULB_LECTIN"/>
    <property type="match status" value="1"/>
</dbReference>
<keyword evidence="15" id="KW-0472">Membrane</keyword>
<evidence type="ECO:0000259" key="17">
    <source>
        <dbReference type="PROSITE" id="PS50927"/>
    </source>
</evidence>
<dbReference type="Gene3D" id="2.90.10.10">
    <property type="entry name" value="Bulb-type lectin domain"/>
    <property type="match status" value="1"/>
</dbReference>
<feature type="domain" description="Apple" evidence="18">
    <location>
        <begin position="345"/>
        <end position="428"/>
    </location>
</feature>
<dbReference type="GO" id="GO:0004674">
    <property type="term" value="F:protein serine/threonine kinase activity"/>
    <property type="evidence" value="ECO:0007669"/>
    <property type="project" value="UniProtKB-KW"/>
</dbReference>
<evidence type="ECO:0000256" key="12">
    <source>
        <dbReference type="ARBA" id="ARBA00048679"/>
    </source>
</evidence>
<evidence type="ECO:0000259" key="16">
    <source>
        <dbReference type="PROSITE" id="PS50011"/>
    </source>
</evidence>
<evidence type="ECO:0000256" key="6">
    <source>
        <dbReference type="ARBA" id="ARBA00022741"/>
    </source>
</evidence>
<comment type="similarity">
    <text evidence="13">Belongs to the protein kinase superfamily. Ser/Thr protein kinase family.</text>
</comment>
<proteinExistence type="inferred from homology"/>
<keyword evidence="3 13" id="KW-0723">Serine/threonine-protein kinase</keyword>
<comment type="caution">
    <text evidence="19">The sequence shown here is derived from an EMBL/GenBank/DDBJ whole genome shotgun (WGS) entry which is preliminary data.</text>
</comment>
<dbReference type="FunFam" id="2.90.10.10:FF:000001">
    <property type="entry name" value="G-type lectin S-receptor-like serine/threonine-protein kinase"/>
    <property type="match status" value="1"/>
</dbReference>
<dbReference type="SMART" id="SM00220">
    <property type="entry name" value="S_TKc"/>
    <property type="match status" value="1"/>
</dbReference>
<dbReference type="CDD" id="cd01098">
    <property type="entry name" value="PAN_AP_plant"/>
    <property type="match status" value="1"/>
</dbReference>
<dbReference type="EMBL" id="CAKMRJ010005634">
    <property type="protein sequence ID" value="CAH1449865.1"/>
    <property type="molecule type" value="Genomic_DNA"/>
</dbReference>
<reference evidence="19 20" key="1">
    <citation type="submission" date="2022-01" db="EMBL/GenBank/DDBJ databases">
        <authorList>
            <person name="Xiong W."/>
            <person name="Schranz E."/>
        </authorList>
    </citation>
    <scope>NUCLEOTIDE SEQUENCE [LARGE SCALE GENOMIC DNA]</scope>
</reference>
<keyword evidence="10" id="KW-0325">Glycoprotein</keyword>
<dbReference type="InterPro" id="IPR011009">
    <property type="entry name" value="Kinase-like_dom_sf"/>
</dbReference>
<dbReference type="GO" id="GO:0005524">
    <property type="term" value="F:ATP binding"/>
    <property type="evidence" value="ECO:0007669"/>
    <property type="project" value="UniProtKB-UniRule"/>
</dbReference>
<keyword evidence="4 13" id="KW-0808">Transferase</keyword>
<protein>
    <recommendedName>
        <fullName evidence="13">Receptor-like serine/threonine-protein kinase</fullName>
        <ecNumber evidence="13">2.7.11.1</ecNumber>
    </recommendedName>
</protein>
<dbReference type="InterPro" id="IPR036426">
    <property type="entry name" value="Bulb-type_lectin_dom_sf"/>
</dbReference>
<dbReference type="InterPro" id="IPR017441">
    <property type="entry name" value="Protein_kinase_ATP_BS"/>
</dbReference>
<comment type="catalytic activity">
    <reaction evidence="12 13">
        <text>L-seryl-[protein] + ATP = O-phospho-L-seryl-[protein] + ADP + H(+)</text>
        <dbReference type="Rhea" id="RHEA:17989"/>
        <dbReference type="Rhea" id="RHEA-COMP:9863"/>
        <dbReference type="Rhea" id="RHEA-COMP:11604"/>
        <dbReference type="ChEBI" id="CHEBI:15378"/>
        <dbReference type="ChEBI" id="CHEBI:29999"/>
        <dbReference type="ChEBI" id="CHEBI:30616"/>
        <dbReference type="ChEBI" id="CHEBI:83421"/>
        <dbReference type="ChEBI" id="CHEBI:456216"/>
        <dbReference type="EC" id="2.7.11.1"/>
    </reaction>
</comment>
<dbReference type="CDD" id="cd14066">
    <property type="entry name" value="STKc_IRAK"/>
    <property type="match status" value="1"/>
</dbReference>
<evidence type="ECO:0000256" key="5">
    <source>
        <dbReference type="ARBA" id="ARBA00022729"/>
    </source>
</evidence>
<dbReference type="FunFam" id="1.10.510.10:FF:000060">
    <property type="entry name" value="G-type lectin S-receptor-like serine/threonine-protein kinase"/>
    <property type="match status" value="1"/>
</dbReference>
<dbReference type="InterPro" id="IPR001245">
    <property type="entry name" value="Ser-Thr/Tyr_kinase_cat_dom"/>
</dbReference>
<dbReference type="EC" id="2.7.11.1" evidence="13"/>
<accession>A0AAU9PJZ5</accession>
<dbReference type="Pfam" id="PF00954">
    <property type="entry name" value="S_locus_glycop"/>
    <property type="match status" value="1"/>
</dbReference>
<dbReference type="PROSITE" id="PS00108">
    <property type="entry name" value="PROTEIN_KINASE_ST"/>
    <property type="match status" value="1"/>
</dbReference>
<dbReference type="SMART" id="SM00473">
    <property type="entry name" value="PAN_AP"/>
    <property type="match status" value="1"/>
</dbReference>
<evidence type="ECO:0000256" key="9">
    <source>
        <dbReference type="ARBA" id="ARBA00023157"/>
    </source>
</evidence>
<evidence type="ECO:0000256" key="8">
    <source>
        <dbReference type="ARBA" id="ARBA00022840"/>
    </source>
</evidence>
<dbReference type="Proteomes" id="UP001157418">
    <property type="component" value="Unassembled WGS sequence"/>
</dbReference>
<dbReference type="PANTHER" id="PTHR27002:SF851">
    <property type="entry name" value="G-TYPE LECTIN S-RECEPTOR-LIKE SERINE_THREONINE-PROTEIN KINASE SD1-1"/>
    <property type="match status" value="1"/>
</dbReference>
<dbReference type="PROSITE" id="PS00107">
    <property type="entry name" value="PROTEIN_KINASE_ATP"/>
    <property type="match status" value="1"/>
</dbReference>
<feature type="domain" description="Bulb-type lectin" evidence="17">
    <location>
        <begin position="33"/>
        <end position="154"/>
    </location>
</feature>
<dbReference type="GO" id="GO:0048544">
    <property type="term" value="P:recognition of pollen"/>
    <property type="evidence" value="ECO:0007669"/>
    <property type="project" value="InterPro"/>
</dbReference>
<keyword evidence="15" id="KW-0812">Transmembrane</keyword>
<evidence type="ECO:0000313" key="20">
    <source>
        <dbReference type="Proteomes" id="UP001157418"/>
    </source>
</evidence>
<keyword evidence="2" id="KW-1003">Cell membrane</keyword>
<feature type="domain" description="Protein kinase" evidence="16">
    <location>
        <begin position="507"/>
        <end position="792"/>
    </location>
</feature>
<dbReference type="InterPro" id="IPR024171">
    <property type="entry name" value="SRK-like_kinase"/>
</dbReference>
<dbReference type="SUPFAM" id="SSF56112">
    <property type="entry name" value="Protein kinase-like (PK-like)"/>
    <property type="match status" value="1"/>
</dbReference>
<organism evidence="19 20">
    <name type="scientific">Lactuca virosa</name>
    <dbReference type="NCBI Taxonomy" id="75947"/>
    <lineage>
        <taxon>Eukaryota</taxon>
        <taxon>Viridiplantae</taxon>
        <taxon>Streptophyta</taxon>
        <taxon>Embryophyta</taxon>
        <taxon>Tracheophyta</taxon>
        <taxon>Spermatophyta</taxon>
        <taxon>Magnoliopsida</taxon>
        <taxon>eudicotyledons</taxon>
        <taxon>Gunneridae</taxon>
        <taxon>Pentapetalae</taxon>
        <taxon>asterids</taxon>
        <taxon>campanulids</taxon>
        <taxon>Asterales</taxon>
        <taxon>Asteraceae</taxon>
        <taxon>Cichorioideae</taxon>
        <taxon>Cichorieae</taxon>
        <taxon>Lactucinae</taxon>
        <taxon>Lactuca</taxon>
    </lineage>
</organism>
<gene>
    <name evidence="19" type="ORF">LVIROSA_LOCUS35320</name>
</gene>
<dbReference type="Pfam" id="PF07714">
    <property type="entry name" value="PK_Tyr_Ser-Thr"/>
    <property type="match status" value="1"/>
</dbReference>
<keyword evidence="8 13" id="KW-0067">ATP-binding</keyword>
<evidence type="ECO:0000313" key="19">
    <source>
        <dbReference type="EMBL" id="CAH1449865.1"/>
    </source>
</evidence>
<evidence type="ECO:0000256" key="15">
    <source>
        <dbReference type="SAM" id="Phobius"/>
    </source>
</evidence>
<dbReference type="FunFam" id="3.30.200.20:FF:000195">
    <property type="entry name" value="G-type lectin S-receptor-like serine/threonine-protein kinase"/>
    <property type="match status" value="1"/>
</dbReference>
<dbReference type="GO" id="GO:0005886">
    <property type="term" value="C:plasma membrane"/>
    <property type="evidence" value="ECO:0007669"/>
    <property type="project" value="UniProtKB-SubCell"/>
</dbReference>